<dbReference type="Proteomes" id="UP000295735">
    <property type="component" value="Unassembled WGS sequence"/>
</dbReference>
<dbReference type="InterPro" id="IPR011060">
    <property type="entry name" value="RibuloseP-bd_barrel"/>
</dbReference>
<sequence>MMTKPIIALDFKNMTEVTDFLAPFDEALFVKVGMELYLQNGPALIKEIRAMEHEIFLDLKLHDIPNTVKQAMYGLGGLDIQMTNVHAAGGCTMMTAALDGLRAAGSEAALIAVTQLTSTSEEQMQREQLIQVSMNDSILHYAETAQQAGLDGIVCSAHESRIITDKLGTSFLKVTPGIRTAEDAVGDQVRVATPEYARQNGSTHIVVGRAITQDADPVAKYQIIKKAWGTEC</sequence>
<dbReference type="InterPro" id="IPR001754">
    <property type="entry name" value="OMPdeCOase_dom"/>
</dbReference>
<dbReference type="PANTHER" id="PTHR32119:SF2">
    <property type="entry name" value="OROTIDINE 5'-PHOSPHATE DECARBOXYLASE"/>
    <property type="match status" value="1"/>
</dbReference>
<feature type="binding site" evidence="8">
    <location>
        <position position="209"/>
    </location>
    <ligand>
        <name>substrate</name>
    </ligand>
</feature>
<evidence type="ECO:0000256" key="6">
    <source>
        <dbReference type="ARBA" id="ARBA00023239"/>
    </source>
</evidence>
<keyword evidence="12" id="KW-1185">Reference proteome</keyword>
<feature type="binding site" evidence="8">
    <location>
        <position position="208"/>
    </location>
    <ligand>
        <name>substrate</name>
    </ligand>
</feature>
<dbReference type="HAMAP" id="MF_01200_B">
    <property type="entry name" value="OMPdecase_type1_B"/>
    <property type="match status" value="1"/>
</dbReference>
<dbReference type="GO" id="GO:0004590">
    <property type="term" value="F:orotidine-5'-phosphate decarboxylase activity"/>
    <property type="evidence" value="ECO:0007669"/>
    <property type="project" value="UniProtKB-EC"/>
</dbReference>
<evidence type="ECO:0000259" key="10">
    <source>
        <dbReference type="SMART" id="SM00934"/>
    </source>
</evidence>
<evidence type="ECO:0000256" key="5">
    <source>
        <dbReference type="ARBA" id="ARBA00022975"/>
    </source>
</evidence>
<evidence type="ECO:0000256" key="9">
    <source>
        <dbReference type="RuleBase" id="RU000512"/>
    </source>
</evidence>
<dbReference type="NCBIfam" id="NF001273">
    <property type="entry name" value="PRK00230.1"/>
    <property type="match status" value="1"/>
</dbReference>
<evidence type="ECO:0000256" key="8">
    <source>
        <dbReference type="HAMAP-Rule" id="MF_01200"/>
    </source>
</evidence>
<evidence type="ECO:0000256" key="1">
    <source>
        <dbReference type="ARBA" id="ARBA00002272"/>
    </source>
</evidence>
<dbReference type="EMBL" id="SCWC02000001">
    <property type="protein sequence ID" value="KAA1042729.1"/>
    <property type="molecule type" value="Genomic_DNA"/>
</dbReference>
<dbReference type="NCBIfam" id="TIGR01740">
    <property type="entry name" value="pyrF"/>
    <property type="match status" value="1"/>
</dbReference>
<evidence type="ECO:0000313" key="11">
    <source>
        <dbReference type="EMBL" id="KAA1042729.1"/>
    </source>
</evidence>
<dbReference type="InterPro" id="IPR014732">
    <property type="entry name" value="OMPdecase"/>
</dbReference>
<feature type="binding site" evidence="8">
    <location>
        <position position="179"/>
    </location>
    <ligand>
        <name>substrate</name>
    </ligand>
</feature>
<evidence type="ECO:0000313" key="12">
    <source>
        <dbReference type="Proteomes" id="UP000295735"/>
    </source>
</evidence>
<dbReference type="InterPro" id="IPR013785">
    <property type="entry name" value="Aldolase_TIM"/>
</dbReference>
<dbReference type="InterPro" id="IPR047596">
    <property type="entry name" value="OMPdecase_bac"/>
</dbReference>
<feature type="domain" description="Orotidine 5'-phosphate decarboxylase" evidence="10">
    <location>
        <begin position="4"/>
        <end position="224"/>
    </location>
</feature>
<feature type="binding site" evidence="8">
    <location>
        <begin position="58"/>
        <end position="67"/>
    </location>
    <ligand>
        <name>substrate</name>
    </ligand>
</feature>
<comment type="function">
    <text evidence="2 8">Catalyzes the decarboxylation of orotidine 5'-monophosphate (OMP) to uridine 5'-monophosphate (UMP).</text>
</comment>
<comment type="similarity">
    <text evidence="8">Belongs to the OMP decarboxylase family. Type 1 subfamily.</text>
</comment>
<dbReference type="CDD" id="cd04725">
    <property type="entry name" value="OMP_decarboxylase_like"/>
    <property type="match status" value="1"/>
</dbReference>
<evidence type="ECO:0000256" key="3">
    <source>
        <dbReference type="ARBA" id="ARBA00004861"/>
    </source>
</evidence>
<dbReference type="EC" id="4.1.1.23" evidence="8"/>
<evidence type="ECO:0000256" key="4">
    <source>
        <dbReference type="ARBA" id="ARBA00022793"/>
    </source>
</evidence>
<dbReference type="SUPFAM" id="SSF51366">
    <property type="entry name" value="Ribulose-phoshate binding barrel"/>
    <property type="match status" value="1"/>
</dbReference>
<keyword evidence="5 8" id="KW-0665">Pyrimidine biosynthesis</keyword>
<evidence type="ECO:0000256" key="2">
    <source>
        <dbReference type="ARBA" id="ARBA00002356"/>
    </source>
</evidence>
<organism evidence="11 12">
    <name type="scientific">Macrococcus equipercicus</name>
    <dbReference type="NCBI Taxonomy" id="69967"/>
    <lineage>
        <taxon>Bacteria</taxon>
        <taxon>Bacillati</taxon>
        <taxon>Bacillota</taxon>
        <taxon>Bacilli</taxon>
        <taxon>Bacillales</taxon>
        <taxon>Staphylococcaceae</taxon>
        <taxon>Macrococcus</taxon>
    </lineage>
</organism>
<keyword evidence="6 8" id="KW-0456">Lyase</keyword>
<dbReference type="RefSeq" id="WP_149458280.1">
    <property type="nucleotide sequence ID" value="NZ_SCWC02000001.1"/>
</dbReference>
<gene>
    <name evidence="8 11" type="primary">pyrF</name>
    <name evidence="11" type="ORF">ERX35_002285</name>
</gene>
<protein>
    <recommendedName>
        <fullName evidence="8">Orotidine 5'-phosphate decarboxylase</fullName>
        <ecNumber evidence="8">4.1.1.23</ecNumber>
    </recommendedName>
    <alternativeName>
        <fullName evidence="8">OMP decarboxylase</fullName>
        <shortName evidence="8">OMPDCase</shortName>
        <shortName evidence="8">OMPdecase</shortName>
    </alternativeName>
</protein>
<dbReference type="Pfam" id="PF00215">
    <property type="entry name" value="OMPdecase"/>
    <property type="match status" value="1"/>
</dbReference>
<dbReference type="PANTHER" id="PTHR32119">
    <property type="entry name" value="OROTIDINE 5'-PHOSPHATE DECARBOXYLASE"/>
    <property type="match status" value="1"/>
</dbReference>
<dbReference type="PROSITE" id="PS00156">
    <property type="entry name" value="OMPDECASE"/>
    <property type="match status" value="1"/>
</dbReference>
<feature type="binding site" evidence="8">
    <location>
        <position position="188"/>
    </location>
    <ligand>
        <name>substrate</name>
    </ligand>
</feature>
<dbReference type="Gene3D" id="3.20.20.70">
    <property type="entry name" value="Aldolase class I"/>
    <property type="match status" value="1"/>
</dbReference>
<feature type="binding site" evidence="8">
    <location>
        <position position="10"/>
    </location>
    <ligand>
        <name>substrate</name>
    </ligand>
</feature>
<evidence type="ECO:0000256" key="7">
    <source>
        <dbReference type="ARBA" id="ARBA00049157"/>
    </source>
</evidence>
<proteinExistence type="inferred from homology"/>
<dbReference type="InterPro" id="IPR018089">
    <property type="entry name" value="OMPdecase_AS"/>
</dbReference>
<accession>A0ABQ6RBW7</accession>
<comment type="function">
    <text evidence="1">Catalyzes the condensation of ribulose 5-phosphate with formaldehyde to form 3-hexulose 6-phosphate.</text>
</comment>
<feature type="binding site" evidence="8">
    <location>
        <position position="31"/>
    </location>
    <ligand>
        <name>substrate</name>
    </ligand>
</feature>
<comment type="subunit">
    <text evidence="8">Homodimer.</text>
</comment>
<comment type="pathway">
    <text evidence="3 8 9">Pyrimidine metabolism; UMP biosynthesis via de novo pathway; UMP from orotate: step 2/2.</text>
</comment>
<keyword evidence="4 8" id="KW-0210">Decarboxylase</keyword>
<comment type="catalytic activity">
    <reaction evidence="7 8 9">
        <text>orotidine 5'-phosphate + H(+) = UMP + CO2</text>
        <dbReference type="Rhea" id="RHEA:11596"/>
        <dbReference type="ChEBI" id="CHEBI:15378"/>
        <dbReference type="ChEBI" id="CHEBI:16526"/>
        <dbReference type="ChEBI" id="CHEBI:57538"/>
        <dbReference type="ChEBI" id="CHEBI:57865"/>
        <dbReference type="EC" id="4.1.1.23"/>
    </reaction>
</comment>
<name>A0ABQ6RBW7_9STAP</name>
<feature type="binding site" evidence="8">
    <location>
        <position position="117"/>
    </location>
    <ligand>
        <name>substrate</name>
    </ligand>
</feature>
<comment type="caution">
    <text evidence="11">The sequence shown here is derived from an EMBL/GenBank/DDBJ whole genome shotgun (WGS) entry which is preliminary data.</text>
</comment>
<dbReference type="SMART" id="SM00934">
    <property type="entry name" value="OMPdecase"/>
    <property type="match status" value="1"/>
</dbReference>
<feature type="active site" description="Proton donor" evidence="8">
    <location>
        <position position="60"/>
    </location>
</feature>
<reference evidence="11 12" key="1">
    <citation type="submission" date="2019-09" db="EMBL/GenBank/DDBJ databases">
        <authorList>
            <person name="Mazhar S."/>
            <person name="Altermann E."/>
            <person name="Hill C."/>
            <person name="Mcauliffe O."/>
        </authorList>
    </citation>
    <scope>NUCLEOTIDE SEQUENCE [LARGE SCALE GENOMIC DNA]</scope>
    <source>
        <strain evidence="11 12">ATCC 51831</strain>
    </source>
</reference>